<keyword evidence="2" id="KW-1185">Reference proteome</keyword>
<proteinExistence type="predicted"/>
<dbReference type="Gene3D" id="3.40.50.300">
    <property type="entry name" value="P-loop containing nucleotide triphosphate hydrolases"/>
    <property type="match status" value="2"/>
</dbReference>
<sequence length="453" mass="51726">MLIGIAGAGAGKTTAMVDTIVRLREGTDKSKHIFCITFTNNAVSCIEQKLQDYYGIIPNNIIVSTIHSFLYREFIKPYYYLLYGKQYERISIAPLPPSPGYKNAKISRLEEGNILHQTVIPERAKWIVAKKSDDRKAVSDKRKVIKNIFKEYCGGICIDEAQDINSDMQLIIETLNELGIPLILMGDPKQDLKGHKCLKSLIEKNKESVDYISVCHRCPKKHLVLSNSIVSKKEQQYSEKDGGLIAILFENDKPYSELIKEENFDLSYISKKHGKYETHGKETSKSIHIALSEEIEREMRKLHPDKTELVMLRASYYYAEFLLENYATTNDKMKAMNETFKHETLGKKAYGVIINMLPDNSITQDEEKVVVNSIDNIKGQEGKNCVFILTTDLAAYLLGEKADDTTTKNRLYVALTRSLDKLTIFITKEVEAKYKRKNLVSFFDKILNSLNDK</sequence>
<dbReference type="PANTHER" id="PTHR11070">
    <property type="entry name" value="UVRD / RECB / PCRA DNA HELICASE FAMILY MEMBER"/>
    <property type="match status" value="1"/>
</dbReference>
<dbReference type="SUPFAM" id="SSF52540">
    <property type="entry name" value="P-loop containing nucleoside triphosphate hydrolases"/>
    <property type="match status" value="1"/>
</dbReference>
<evidence type="ECO:0000313" key="2">
    <source>
        <dbReference type="Proteomes" id="UP000198970"/>
    </source>
</evidence>
<organism evidence="1 2">
    <name type="scientific">Lacrimispora sphenoides JCM 1415</name>
    <dbReference type="NCBI Taxonomy" id="1297793"/>
    <lineage>
        <taxon>Bacteria</taxon>
        <taxon>Bacillati</taxon>
        <taxon>Bacillota</taxon>
        <taxon>Clostridia</taxon>
        <taxon>Lachnospirales</taxon>
        <taxon>Lachnospiraceae</taxon>
        <taxon>Lacrimispora</taxon>
    </lineage>
</organism>
<keyword evidence="1" id="KW-0547">Nucleotide-binding</keyword>
<evidence type="ECO:0000313" key="1">
    <source>
        <dbReference type="EMBL" id="SET73718.1"/>
    </source>
</evidence>
<reference evidence="1 2" key="1">
    <citation type="submission" date="2016-10" db="EMBL/GenBank/DDBJ databases">
        <authorList>
            <person name="Varghese N."/>
            <person name="Submissions S."/>
        </authorList>
    </citation>
    <scope>NUCLEOTIDE SEQUENCE [LARGE SCALE GENOMIC DNA]</scope>
    <source>
        <strain evidence="1 2">ATCC 19403</strain>
    </source>
</reference>
<dbReference type="PANTHER" id="PTHR11070:SF2">
    <property type="entry name" value="ATP-DEPENDENT DNA HELICASE SRS2"/>
    <property type="match status" value="1"/>
</dbReference>
<dbReference type="InterPro" id="IPR027417">
    <property type="entry name" value="P-loop_NTPase"/>
</dbReference>
<keyword evidence="1" id="KW-0378">Hydrolase</keyword>
<dbReference type="Proteomes" id="UP000198970">
    <property type="component" value="Chromosome I"/>
</dbReference>
<dbReference type="RefSeq" id="WP_100041994.1">
    <property type="nucleotide sequence ID" value="NZ_LT630003.1"/>
</dbReference>
<dbReference type="Pfam" id="PF13245">
    <property type="entry name" value="AAA_19"/>
    <property type="match status" value="1"/>
</dbReference>
<keyword evidence="1" id="KW-0067">ATP-binding</keyword>
<keyword evidence="1" id="KW-0347">Helicase</keyword>
<protein>
    <submittedName>
        <fullName evidence="1">UvrD/REP helicase N-terminal domain-containing protein</fullName>
    </submittedName>
</protein>
<dbReference type="GO" id="GO:0004386">
    <property type="term" value="F:helicase activity"/>
    <property type="evidence" value="ECO:0007669"/>
    <property type="project" value="UniProtKB-KW"/>
</dbReference>
<name>A0ABY1C6H8_9FIRM</name>
<accession>A0ABY1C6H8</accession>
<dbReference type="EMBL" id="LT630003">
    <property type="protein sequence ID" value="SET73718.1"/>
    <property type="molecule type" value="Genomic_DNA"/>
</dbReference>
<dbReference type="InterPro" id="IPR000212">
    <property type="entry name" value="DNA_helicase_UvrD/REP"/>
</dbReference>
<gene>
    <name evidence="1" type="ORF">SAMN02745906_1514</name>
</gene>